<reference evidence="3 4" key="1">
    <citation type="submission" date="2020-07" db="EMBL/GenBank/DDBJ databases">
        <authorList>
            <person name="Li M."/>
        </authorList>
    </citation>
    <scope>NUCLEOTIDE SEQUENCE [LARGE SCALE GENOMIC DNA]</scope>
    <source>
        <strain evidence="3 4">DSM 23284</strain>
    </source>
</reference>
<dbReference type="RefSeq" id="WP_181759163.1">
    <property type="nucleotide sequence ID" value="NZ_BMCR01000004.1"/>
</dbReference>
<proteinExistence type="predicted"/>
<feature type="transmembrane region" description="Helical" evidence="2">
    <location>
        <begin position="16"/>
        <end position="36"/>
    </location>
</feature>
<accession>A0A838XMC3</accession>
<dbReference type="AlphaFoldDB" id="A0A838XMC3"/>
<keyword evidence="2" id="KW-0472">Membrane</keyword>
<feature type="compositionally biased region" description="Polar residues" evidence="1">
    <location>
        <begin position="276"/>
        <end position="287"/>
    </location>
</feature>
<keyword evidence="4" id="KW-1185">Reference proteome</keyword>
<evidence type="ECO:0000313" key="3">
    <source>
        <dbReference type="EMBL" id="MBA4610977.1"/>
    </source>
</evidence>
<dbReference type="EMBL" id="JACEON010000003">
    <property type="protein sequence ID" value="MBA4610977.1"/>
    <property type="molecule type" value="Genomic_DNA"/>
</dbReference>
<evidence type="ECO:0000256" key="2">
    <source>
        <dbReference type="SAM" id="Phobius"/>
    </source>
</evidence>
<dbReference type="Proteomes" id="UP000559404">
    <property type="component" value="Unassembled WGS sequence"/>
</dbReference>
<dbReference type="InterPro" id="IPR046071">
    <property type="entry name" value="DUF6030"/>
</dbReference>
<evidence type="ECO:0000256" key="1">
    <source>
        <dbReference type="SAM" id="MobiDB-lite"/>
    </source>
</evidence>
<dbReference type="Pfam" id="PF19495">
    <property type="entry name" value="DUF6030"/>
    <property type="match status" value="1"/>
</dbReference>
<comment type="caution">
    <text evidence="3">The sequence shown here is derived from an EMBL/GenBank/DDBJ whole genome shotgun (WGS) entry which is preliminary data.</text>
</comment>
<sequence length="287" mass="30930">MNETAERGAKGKSWRGWATGIAAGALAVAALVAAVWMRGEARRGPTVIRPSVEAPVGADPLASLPETDRQRLIRPGLDRPATFKRVFMGRPEALCAELTGIGVPMSDWRPDPLVPGAWFCASDLVAIGAPGADGRSSSLFVNLRGLDKEGLGSVRIKLNGDNPRTAPLAKAALLRVLEAVGARYGWPLPDALRWAVERGQPLRLVEHGVDMKVLPEDPRLFDDAANVRRLNVILDFPTVDLLAPAELFAPFAWERGRRQRGPRPQVAPFAVPTGQAPETQEPVTEAE</sequence>
<organism evidence="3 4">
    <name type="scientific">Stappia taiwanensis</name>
    <dbReference type="NCBI Taxonomy" id="992267"/>
    <lineage>
        <taxon>Bacteria</taxon>
        <taxon>Pseudomonadati</taxon>
        <taxon>Pseudomonadota</taxon>
        <taxon>Alphaproteobacteria</taxon>
        <taxon>Hyphomicrobiales</taxon>
        <taxon>Stappiaceae</taxon>
        <taxon>Stappia</taxon>
    </lineage>
</organism>
<reference evidence="3 4" key="2">
    <citation type="submission" date="2020-08" db="EMBL/GenBank/DDBJ databases">
        <title>Stappia taiwanensis sp. nov., isolated from a coastal thermal spring.</title>
        <authorList>
            <person name="Kampfer P."/>
        </authorList>
    </citation>
    <scope>NUCLEOTIDE SEQUENCE [LARGE SCALE GENOMIC DNA]</scope>
    <source>
        <strain evidence="3 4">DSM 23284</strain>
    </source>
</reference>
<feature type="region of interest" description="Disordered" evidence="1">
    <location>
        <begin position="258"/>
        <end position="287"/>
    </location>
</feature>
<keyword evidence="2" id="KW-1133">Transmembrane helix</keyword>
<evidence type="ECO:0000313" key="4">
    <source>
        <dbReference type="Proteomes" id="UP000559404"/>
    </source>
</evidence>
<protein>
    <submittedName>
        <fullName evidence="3">Uncharacterized protein</fullName>
    </submittedName>
</protein>
<keyword evidence="2" id="KW-0812">Transmembrane</keyword>
<name>A0A838XMC3_9HYPH</name>
<gene>
    <name evidence="3" type="ORF">H1W37_04895</name>
</gene>